<dbReference type="PRINTS" id="PR00633">
    <property type="entry name" value="RCCNDNSATION"/>
</dbReference>
<dbReference type="SUPFAM" id="SSF50985">
    <property type="entry name" value="RCC1/BLIP-II"/>
    <property type="match status" value="1"/>
</dbReference>
<comment type="caution">
    <text evidence="4">The sequence shown here is derived from an EMBL/GenBank/DDBJ whole genome shotgun (WGS) entry which is preliminary data.</text>
</comment>
<dbReference type="PROSITE" id="PS00626">
    <property type="entry name" value="RCC1_2"/>
    <property type="match status" value="1"/>
</dbReference>
<organism evidence="4 5">
    <name type="scientific">Stachybotrys elegans</name>
    <dbReference type="NCBI Taxonomy" id="80388"/>
    <lineage>
        <taxon>Eukaryota</taxon>
        <taxon>Fungi</taxon>
        <taxon>Dikarya</taxon>
        <taxon>Ascomycota</taxon>
        <taxon>Pezizomycotina</taxon>
        <taxon>Sordariomycetes</taxon>
        <taxon>Hypocreomycetidae</taxon>
        <taxon>Hypocreales</taxon>
        <taxon>Stachybotryaceae</taxon>
        <taxon>Stachybotrys</taxon>
    </lineage>
</organism>
<protein>
    <submittedName>
        <fullName evidence="4">RCC1 domain-containing protein</fullName>
    </submittedName>
</protein>
<feature type="repeat" description="RCC1" evidence="2">
    <location>
        <begin position="268"/>
        <end position="305"/>
    </location>
</feature>
<keyword evidence="1" id="KW-0677">Repeat</keyword>
<evidence type="ECO:0000256" key="2">
    <source>
        <dbReference type="PROSITE-ProRule" id="PRU00235"/>
    </source>
</evidence>
<evidence type="ECO:0000313" key="4">
    <source>
        <dbReference type="EMBL" id="KAH7308103.1"/>
    </source>
</evidence>
<feature type="repeat" description="RCC1" evidence="2">
    <location>
        <begin position="121"/>
        <end position="175"/>
    </location>
</feature>
<dbReference type="GO" id="GO:0061630">
    <property type="term" value="F:ubiquitin protein ligase activity"/>
    <property type="evidence" value="ECO:0007669"/>
    <property type="project" value="TreeGrafter"/>
</dbReference>
<gene>
    <name evidence="4" type="ORF">B0I35DRAFT_453983</name>
</gene>
<dbReference type="OrthoDB" id="5370059at2759"/>
<reference evidence="4" key="1">
    <citation type="journal article" date="2021" name="Nat. Commun.">
        <title>Genetic determinants of endophytism in the Arabidopsis root mycobiome.</title>
        <authorList>
            <person name="Mesny F."/>
            <person name="Miyauchi S."/>
            <person name="Thiergart T."/>
            <person name="Pickel B."/>
            <person name="Atanasova L."/>
            <person name="Karlsson M."/>
            <person name="Huettel B."/>
            <person name="Barry K.W."/>
            <person name="Haridas S."/>
            <person name="Chen C."/>
            <person name="Bauer D."/>
            <person name="Andreopoulos W."/>
            <person name="Pangilinan J."/>
            <person name="LaButti K."/>
            <person name="Riley R."/>
            <person name="Lipzen A."/>
            <person name="Clum A."/>
            <person name="Drula E."/>
            <person name="Henrissat B."/>
            <person name="Kohler A."/>
            <person name="Grigoriev I.V."/>
            <person name="Martin F.M."/>
            <person name="Hacquard S."/>
        </authorList>
    </citation>
    <scope>NUCLEOTIDE SEQUENCE</scope>
    <source>
        <strain evidence="4">MPI-CAGE-CH-0235</strain>
    </source>
</reference>
<dbReference type="PROSITE" id="PS50012">
    <property type="entry name" value="RCC1_3"/>
    <property type="match status" value="3"/>
</dbReference>
<keyword evidence="5" id="KW-1185">Reference proteome</keyword>
<dbReference type="Pfam" id="PF25390">
    <property type="entry name" value="WD40_RLD"/>
    <property type="match status" value="1"/>
</dbReference>
<evidence type="ECO:0000313" key="5">
    <source>
        <dbReference type="Proteomes" id="UP000813444"/>
    </source>
</evidence>
<dbReference type="PANTHER" id="PTHR45622:SF70">
    <property type="entry name" value="SECRETION-REGULATING GUANINE NUCLEOTIDE EXCHANGE FACTOR"/>
    <property type="match status" value="1"/>
</dbReference>
<dbReference type="InterPro" id="IPR051709">
    <property type="entry name" value="Ub-ligase/GTPase-reg"/>
</dbReference>
<dbReference type="EMBL" id="JAGPNK010000016">
    <property type="protein sequence ID" value="KAH7308103.1"/>
    <property type="molecule type" value="Genomic_DNA"/>
</dbReference>
<dbReference type="GO" id="GO:0005737">
    <property type="term" value="C:cytoplasm"/>
    <property type="evidence" value="ECO:0007669"/>
    <property type="project" value="TreeGrafter"/>
</dbReference>
<name>A0A8K0SH79_9HYPO</name>
<dbReference type="InterPro" id="IPR009091">
    <property type="entry name" value="RCC1/BLIP-II"/>
</dbReference>
<dbReference type="GO" id="GO:0016567">
    <property type="term" value="P:protein ubiquitination"/>
    <property type="evidence" value="ECO:0007669"/>
    <property type="project" value="TreeGrafter"/>
</dbReference>
<dbReference type="PANTHER" id="PTHR45622">
    <property type="entry name" value="UBIQUITIN-PROTEIN LIGASE E3A-RELATED"/>
    <property type="match status" value="1"/>
</dbReference>
<feature type="domain" description="RCC1-like" evidence="3">
    <location>
        <begin position="4"/>
        <end position="354"/>
    </location>
</feature>
<dbReference type="InterPro" id="IPR000408">
    <property type="entry name" value="Reg_chr_condens"/>
</dbReference>
<evidence type="ECO:0000256" key="1">
    <source>
        <dbReference type="ARBA" id="ARBA00022737"/>
    </source>
</evidence>
<dbReference type="Proteomes" id="UP000813444">
    <property type="component" value="Unassembled WGS sequence"/>
</dbReference>
<dbReference type="AlphaFoldDB" id="A0A8K0SH79"/>
<dbReference type="GO" id="GO:0006511">
    <property type="term" value="P:ubiquitin-dependent protein catabolic process"/>
    <property type="evidence" value="ECO:0007669"/>
    <property type="project" value="TreeGrafter"/>
</dbReference>
<proteinExistence type="predicted"/>
<accession>A0A8K0SH79</accession>
<feature type="repeat" description="RCC1" evidence="2">
    <location>
        <begin position="2"/>
        <end position="58"/>
    </location>
</feature>
<sequence length="365" mass="38281">MEVIFALGSNGQGQLGIGHNLDVSVPKPAQILIRPDATTSPIVKVAAGGNHTLLLTGNGDLYGSGNYEDGACGFESKISAPAFQQLRLRRPDEPPIGPVALAAATWEASVIVAKDEHGRRTKIYTFGKGDKGELGLGPLIIKTPGATQINDFPPAETEIVDLAAGMGHVVAVLSNGDVYGWGNCRKGQAGEPAGVIHEPRKIEGVDFPVKRAVCCKEATCLVGESGSGKIRVLGADKWNLQSQAPETIPLWKDVAAAWGNIYILTTEGKLISWGRDDHGQLPPPDLPPLARIAVGSEHVVALSETGGDVMAWGWGEHGNCGPQVDNNNVKGRWNVIASERNAPGYTIANIGAGCATSWLVLSGST</sequence>
<dbReference type="InterPro" id="IPR058923">
    <property type="entry name" value="RCC1-like_dom"/>
</dbReference>
<evidence type="ECO:0000259" key="3">
    <source>
        <dbReference type="Pfam" id="PF25390"/>
    </source>
</evidence>
<dbReference type="Gene3D" id="2.130.10.30">
    <property type="entry name" value="Regulator of chromosome condensation 1/beta-lactamase-inhibitor protein II"/>
    <property type="match status" value="2"/>
</dbReference>